<dbReference type="HOGENOM" id="CLU_3311069_0_0_4"/>
<keyword evidence="3" id="KW-1185">Reference proteome</keyword>
<dbReference type="KEGG" id="jag:GJA_2560"/>
<evidence type="ECO:0000313" key="2">
    <source>
        <dbReference type="EMBL" id="CDG83191.1"/>
    </source>
</evidence>
<feature type="region of interest" description="Disordered" evidence="1">
    <location>
        <begin position="17"/>
        <end position="39"/>
    </location>
</feature>
<reference evidence="2 3" key="1">
    <citation type="journal article" date="2015" name="Genome Announc.">
        <title>Genome Sequence of Mushroom Soft-Rot Pathogen Janthinobacterium agaricidamnosum.</title>
        <authorList>
            <person name="Graupner K."/>
            <person name="Lackner G."/>
            <person name="Hertweck C."/>
        </authorList>
    </citation>
    <scope>NUCLEOTIDE SEQUENCE [LARGE SCALE GENOMIC DNA]</scope>
    <source>
        <strain evidence="3">NBRC 102515 / DSM 9628</strain>
    </source>
</reference>
<dbReference type="EMBL" id="HG322949">
    <property type="protein sequence ID" value="CDG83191.1"/>
    <property type="molecule type" value="Genomic_DNA"/>
</dbReference>
<dbReference type="PATRIC" id="fig|1349767.4.peg.4294"/>
<feature type="compositionally biased region" description="Polar residues" evidence="1">
    <location>
        <begin position="19"/>
        <end position="39"/>
    </location>
</feature>
<sequence>MTFCPINVRVLDSGIAKNGPQTTAADFQNKNSSLQLQEQ</sequence>
<dbReference type="Proteomes" id="UP000027604">
    <property type="component" value="Chromosome I"/>
</dbReference>
<organism evidence="2 3">
    <name type="scientific">Janthinobacterium agaricidamnosum NBRC 102515 = DSM 9628</name>
    <dbReference type="NCBI Taxonomy" id="1349767"/>
    <lineage>
        <taxon>Bacteria</taxon>
        <taxon>Pseudomonadati</taxon>
        <taxon>Pseudomonadota</taxon>
        <taxon>Betaproteobacteria</taxon>
        <taxon>Burkholderiales</taxon>
        <taxon>Oxalobacteraceae</taxon>
        <taxon>Janthinobacterium</taxon>
    </lineage>
</organism>
<evidence type="ECO:0000313" key="3">
    <source>
        <dbReference type="Proteomes" id="UP000027604"/>
    </source>
</evidence>
<name>W0V5N2_9BURK</name>
<evidence type="ECO:0000256" key="1">
    <source>
        <dbReference type="SAM" id="MobiDB-lite"/>
    </source>
</evidence>
<protein>
    <submittedName>
        <fullName evidence="2">Uncharacterized protein</fullName>
    </submittedName>
</protein>
<gene>
    <name evidence="2" type="ORF">GJA_2560</name>
</gene>
<proteinExistence type="predicted"/>
<dbReference type="AlphaFoldDB" id="W0V5N2"/>
<accession>W0V5N2</accession>
<dbReference type="STRING" id="1349767.GJA_2560"/>